<dbReference type="PANTHER" id="PTHR43767:SF1">
    <property type="entry name" value="NONRIBOSOMAL PEPTIDE SYNTHASE PES1 (EUROFUNG)-RELATED"/>
    <property type="match status" value="1"/>
</dbReference>
<sequence>MEPAVHNLLENSARIRPDKVALVQGDLRVTYRQVNSRANRVAGWLIDEGVLAGERVVMLLRNGIEYLASYYGILKAGAVAVPLNCELRPEGLGELLAELHPAAVICGSEGEQLLHSIDSDTFGARLLLIKDPSRSFSHRSARVFAWDEVVHDAELADHGLATNAPTLASIVYTSGSTGTPKGVMLSHRNIVSNTCSIIQYLGLNENDVQMVVLPFFYVMGKSLLNTHVAVGGTVVVNNEFAYSAPVIRQMAREGVTGFSGVPSTYAYLLHRSPLAAFRDKLPALRYCTQAGGHMAREIKQRLLETLPPHTRLYIMYGATEAAARLTYVEPELLVEKIDSIGRAIPGVTVRVLDERGEDVAEGEVGELVASGPNIMLGYWNDPTATEKVLDGNGYHTGDMGYRDADGYLYVTGRKDHLLKVGGHRLDPQEIEDALMATGELLEVAVLGVDDHLLGKRLVAVAVPLQENPSDKLLLSRCLARLPRHKIPSEVRFVAALPKYPSGKIDRTACLEAPPLDVPKL</sequence>
<evidence type="ECO:0000259" key="2">
    <source>
        <dbReference type="Pfam" id="PF13193"/>
    </source>
</evidence>
<dbReference type="SUPFAM" id="SSF56801">
    <property type="entry name" value="Acetyl-CoA synthetase-like"/>
    <property type="match status" value="1"/>
</dbReference>
<dbReference type="InterPro" id="IPR020845">
    <property type="entry name" value="AMP-binding_CS"/>
</dbReference>
<dbReference type="EMBL" id="AP023213">
    <property type="protein sequence ID" value="BCG48340.1"/>
    <property type="molecule type" value="Genomic_DNA"/>
</dbReference>
<keyword evidence="3" id="KW-0436">Ligase</keyword>
<dbReference type="Proteomes" id="UP000515472">
    <property type="component" value="Chromosome"/>
</dbReference>
<protein>
    <submittedName>
        <fullName evidence="3">Long-chain-fatty-acid--CoA ligase</fullName>
    </submittedName>
</protein>
<dbReference type="Gene3D" id="3.40.50.12780">
    <property type="entry name" value="N-terminal domain of ligase-like"/>
    <property type="match status" value="1"/>
</dbReference>
<dbReference type="Pfam" id="PF13193">
    <property type="entry name" value="AMP-binding_C"/>
    <property type="match status" value="1"/>
</dbReference>
<proteinExistence type="predicted"/>
<organism evidence="3 4">
    <name type="scientific">Citrifermentans bremense</name>
    <dbReference type="NCBI Taxonomy" id="60035"/>
    <lineage>
        <taxon>Bacteria</taxon>
        <taxon>Pseudomonadati</taxon>
        <taxon>Thermodesulfobacteriota</taxon>
        <taxon>Desulfuromonadia</taxon>
        <taxon>Geobacterales</taxon>
        <taxon>Geobacteraceae</taxon>
        <taxon>Citrifermentans</taxon>
    </lineage>
</organism>
<dbReference type="PANTHER" id="PTHR43767">
    <property type="entry name" value="LONG-CHAIN-FATTY-ACID--COA LIGASE"/>
    <property type="match status" value="1"/>
</dbReference>
<dbReference type="InterPro" id="IPR042099">
    <property type="entry name" value="ANL_N_sf"/>
</dbReference>
<gene>
    <name evidence="3" type="ORF">GEOBRER4_n3228</name>
</gene>
<dbReference type="InterPro" id="IPR045851">
    <property type="entry name" value="AMP-bd_C_sf"/>
</dbReference>
<dbReference type="InterPro" id="IPR000873">
    <property type="entry name" value="AMP-dep_synth/lig_dom"/>
</dbReference>
<evidence type="ECO:0000313" key="4">
    <source>
        <dbReference type="Proteomes" id="UP000515472"/>
    </source>
</evidence>
<feature type="domain" description="AMP-dependent synthetase/ligase" evidence="1">
    <location>
        <begin position="9"/>
        <end position="379"/>
    </location>
</feature>
<dbReference type="InterPro" id="IPR025110">
    <property type="entry name" value="AMP-bd_C"/>
</dbReference>
<keyword evidence="4" id="KW-1185">Reference proteome</keyword>
<reference evidence="3 4" key="1">
    <citation type="submission" date="2020-06" db="EMBL/GenBank/DDBJ databases">
        <title>Interaction of electrochemicaly active bacteria, Geobacter bremensis R4 on different carbon anode.</title>
        <authorList>
            <person name="Meng L."/>
            <person name="Yoshida N."/>
        </authorList>
    </citation>
    <scope>NUCLEOTIDE SEQUENCE [LARGE SCALE GENOMIC DNA]</scope>
    <source>
        <strain evidence="3 4">R4</strain>
    </source>
</reference>
<dbReference type="InterPro" id="IPR050237">
    <property type="entry name" value="ATP-dep_AMP-bd_enzyme"/>
</dbReference>
<dbReference type="GO" id="GO:0016878">
    <property type="term" value="F:acid-thiol ligase activity"/>
    <property type="evidence" value="ECO:0007669"/>
    <property type="project" value="UniProtKB-ARBA"/>
</dbReference>
<feature type="domain" description="AMP-binding enzyme C-terminal" evidence="2">
    <location>
        <begin position="429"/>
        <end position="503"/>
    </location>
</feature>
<dbReference type="Gene3D" id="3.30.300.30">
    <property type="match status" value="1"/>
</dbReference>
<dbReference type="Pfam" id="PF00501">
    <property type="entry name" value="AMP-binding"/>
    <property type="match status" value="1"/>
</dbReference>
<evidence type="ECO:0000259" key="1">
    <source>
        <dbReference type="Pfam" id="PF00501"/>
    </source>
</evidence>
<dbReference type="RefSeq" id="WP_185243100.1">
    <property type="nucleotide sequence ID" value="NZ_AP023213.1"/>
</dbReference>
<name>A0A6S6M3V4_9BACT</name>
<dbReference type="AlphaFoldDB" id="A0A6S6M3V4"/>
<dbReference type="PROSITE" id="PS00455">
    <property type="entry name" value="AMP_BINDING"/>
    <property type="match status" value="1"/>
</dbReference>
<accession>A0A6S6M3V4</accession>
<dbReference type="KEGG" id="gbn:GEOBRER4_30900"/>
<evidence type="ECO:0000313" key="3">
    <source>
        <dbReference type="EMBL" id="BCG48340.1"/>
    </source>
</evidence>